<proteinExistence type="predicted"/>
<dbReference type="Proteomes" id="UP001145114">
    <property type="component" value="Unassembled WGS sequence"/>
</dbReference>
<sequence length="165" mass="17381">MLLSSQQQQQHQQHQQQQQQQQQQQSHPTVSRGNSGNSGVGNSSEDDGTSGGGNTGGISTSSTPQNSTTLQTSNVGRAQGQSDQHVPSMEIKQGSSTPKQQATPAISNTSNTVDAQSQHKIVAQQPGPKKPGPQGGNASTVQGRPQQAQPSRRVSQPSIKQRRSV</sequence>
<keyword evidence="2" id="KW-1185">Reference proteome</keyword>
<organism evidence="1 2">
    <name type="scientific">Spiromyces aspiralis</name>
    <dbReference type="NCBI Taxonomy" id="68401"/>
    <lineage>
        <taxon>Eukaryota</taxon>
        <taxon>Fungi</taxon>
        <taxon>Fungi incertae sedis</taxon>
        <taxon>Zoopagomycota</taxon>
        <taxon>Kickxellomycotina</taxon>
        <taxon>Kickxellomycetes</taxon>
        <taxon>Kickxellales</taxon>
        <taxon>Kickxellaceae</taxon>
        <taxon>Spiromyces</taxon>
    </lineage>
</organism>
<feature type="non-terminal residue" evidence="1">
    <location>
        <position position="165"/>
    </location>
</feature>
<name>A0ACC1HNQ5_9FUNG</name>
<accession>A0ACC1HNQ5</accession>
<protein>
    <submittedName>
        <fullName evidence="1">Uncharacterized protein</fullName>
    </submittedName>
</protein>
<dbReference type="EMBL" id="JAMZIH010003338">
    <property type="protein sequence ID" value="KAJ1676887.1"/>
    <property type="molecule type" value="Genomic_DNA"/>
</dbReference>
<evidence type="ECO:0000313" key="1">
    <source>
        <dbReference type="EMBL" id="KAJ1676887.1"/>
    </source>
</evidence>
<gene>
    <name evidence="1" type="ORF">EV182_007312</name>
</gene>
<comment type="caution">
    <text evidence="1">The sequence shown here is derived from an EMBL/GenBank/DDBJ whole genome shotgun (WGS) entry which is preliminary data.</text>
</comment>
<reference evidence="1" key="1">
    <citation type="submission" date="2022-06" db="EMBL/GenBank/DDBJ databases">
        <title>Phylogenomic reconstructions and comparative analyses of Kickxellomycotina fungi.</title>
        <authorList>
            <person name="Reynolds N.K."/>
            <person name="Stajich J.E."/>
            <person name="Barry K."/>
            <person name="Grigoriev I.V."/>
            <person name="Crous P."/>
            <person name="Smith M.E."/>
        </authorList>
    </citation>
    <scope>NUCLEOTIDE SEQUENCE</scope>
    <source>
        <strain evidence="1">RSA 2271</strain>
    </source>
</reference>
<evidence type="ECO:0000313" key="2">
    <source>
        <dbReference type="Proteomes" id="UP001145114"/>
    </source>
</evidence>